<dbReference type="Proteomes" id="UP000314294">
    <property type="component" value="Unassembled WGS sequence"/>
</dbReference>
<keyword evidence="3" id="KW-1185">Reference proteome</keyword>
<sequence length="440" mass="49224">MKDGTTPESCVSRITRHDIHITKGICQECCRPLVKVSPTTNHATTQSTLRTSCLSFLPMCRLHVGHFHGSEEVGKTKQLSFRLPGVMVLRGEDDEVKAQGQQALELTAKYRSADCHESLKPPHHLLQEEYEVKEHEEESEAEMEEEYEGKEHEEHFEAEMEEEHEEGPQERGRPGIAAPAVRPQEPQWRQHNQEGPRLKGPERYRGALPAVEGTVAVSVEFVDLEAKSPPKRKKQQRWSRGFSKSGFVLLQDKQRCVGILKEDINRPFERMAVHSSAPELQDDDSTIRVISVWKEDVLTSVATRPAVRRHTHANGCLQRRLDSGCDAAAMSWRLNFGPPPAGVGVTFEWLLNVAGERRSSTRRCDLGTPPGSLPTSSFQGSVQIYSSLTDEMGGAAERSAPGPVAVADTAWVCHTDTPRFLQPPQYTRKSTLFPVQENTV</sequence>
<evidence type="ECO:0000256" key="1">
    <source>
        <dbReference type="SAM" id="MobiDB-lite"/>
    </source>
</evidence>
<protein>
    <submittedName>
        <fullName evidence="2">Uncharacterized protein</fullName>
    </submittedName>
</protein>
<organism evidence="2 3">
    <name type="scientific">Liparis tanakae</name>
    <name type="common">Tanaka's snailfish</name>
    <dbReference type="NCBI Taxonomy" id="230148"/>
    <lineage>
        <taxon>Eukaryota</taxon>
        <taxon>Metazoa</taxon>
        <taxon>Chordata</taxon>
        <taxon>Craniata</taxon>
        <taxon>Vertebrata</taxon>
        <taxon>Euteleostomi</taxon>
        <taxon>Actinopterygii</taxon>
        <taxon>Neopterygii</taxon>
        <taxon>Teleostei</taxon>
        <taxon>Neoteleostei</taxon>
        <taxon>Acanthomorphata</taxon>
        <taxon>Eupercaria</taxon>
        <taxon>Perciformes</taxon>
        <taxon>Cottioidei</taxon>
        <taxon>Cottales</taxon>
        <taxon>Liparidae</taxon>
        <taxon>Liparis</taxon>
    </lineage>
</organism>
<evidence type="ECO:0000313" key="3">
    <source>
        <dbReference type="Proteomes" id="UP000314294"/>
    </source>
</evidence>
<evidence type="ECO:0000313" key="2">
    <source>
        <dbReference type="EMBL" id="TNN46719.1"/>
    </source>
</evidence>
<feature type="compositionally biased region" description="Basic and acidic residues" evidence="1">
    <location>
        <begin position="121"/>
        <end position="136"/>
    </location>
</feature>
<dbReference type="EMBL" id="SRLO01000777">
    <property type="protein sequence ID" value="TNN46719.1"/>
    <property type="molecule type" value="Genomic_DNA"/>
</dbReference>
<name>A0A4Z2FZP3_9TELE</name>
<feature type="compositionally biased region" description="Acidic residues" evidence="1">
    <location>
        <begin position="137"/>
        <end position="148"/>
    </location>
</feature>
<feature type="compositionally biased region" description="Basic and acidic residues" evidence="1">
    <location>
        <begin position="191"/>
        <end position="203"/>
    </location>
</feature>
<proteinExistence type="predicted"/>
<dbReference type="AlphaFoldDB" id="A0A4Z2FZP3"/>
<reference evidence="2 3" key="1">
    <citation type="submission" date="2019-03" db="EMBL/GenBank/DDBJ databases">
        <title>First draft genome of Liparis tanakae, snailfish: a comprehensive survey of snailfish specific genes.</title>
        <authorList>
            <person name="Kim W."/>
            <person name="Song I."/>
            <person name="Jeong J.-H."/>
            <person name="Kim D."/>
            <person name="Kim S."/>
            <person name="Ryu S."/>
            <person name="Song J.Y."/>
            <person name="Lee S.K."/>
        </authorList>
    </citation>
    <scope>NUCLEOTIDE SEQUENCE [LARGE SCALE GENOMIC DNA]</scope>
    <source>
        <tissue evidence="2">Muscle</tissue>
    </source>
</reference>
<feature type="compositionally biased region" description="Basic and acidic residues" evidence="1">
    <location>
        <begin position="149"/>
        <end position="158"/>
    </location>
</feature>
<feature type="region of interest" description="Disordered" evidence="1">
    <location>
        <begin position="121"/>
        <end position="203"/>
    </location>
</feature>
<comment type="caution">
    <text evidence="2">The sequence shown here is derived from an EMBL/GenBank/DDBJ whole genome shotgun (WGS) entry which is preliminary data.</text>
</comment>
<gene>
    <name evidence="2" type="ORF">EYF80_043078</name>
</gene>
<accession>A0A4Z2FZP3</accession>